<dbReference type="PANTHER" id="PTHR23028:SF53">
    <property type="entry name" value="ACYL_TRANSF_3 DOMAIN-CONTAINING PROTEIN"/>
    <property type="match status" value="1"/>
</dbReference>
<feature type="compositionally biased region" description="Pro residues" evidence="8">
    <location>
        <begin position="423"/>
        <end position="448"/>
    </location>
</feature>
<evidence type="ECO:0000256" key="4">
    <source>
        <dbReference type="ARBA" id="ARBA00022692"/>
    </source>
</evidence>
<comment type="subcellular location">
    <subcellularLocation>
        <location evidence="1">Cell membrane</location>
        <topology evidence="1">Multi-pass membrane protein</topology>
    </subcellularLocation>
</comment>
<evidence type="ECO:0000259" key="10">
    <source>
        <dbReference type="Pfam" id="PF01757"/>
    </source>
</evidence>
<dbReference type="Gene3D" id="3.40.50.1110">
    <property type="entry name" value="SGNH hydrolase"/>
    <property type="match status" value="1"/>
</dbReference>
<feature type="transmembrane region" description="Helical" evidence="9">
    <location>
        <begin position="326"/>
        <end position="350"/>
    </location>
</feature>
<feature type="transmembrane region" description="Helical" evidence="9">
    <location>
        <begin position="371"/>
        <end position="394"/>
    </location>
</feature>
<feature type="domain" description="Acyltransferase 3" evidence="10">
    <location>
        <begin position="17"/>
        <end position="343"/>
    </location>
</feature>
<sequence>MPRIPTVESTPGSTRIRGLDGLRAVGALFVIVFHLIPAIGGAGFIGVDMFFVISGFLITALLLKEHATTGRIDLRAFLRRRYRRLVPAVVVMVVVSVALARAISDDAVVQTRWQALGALTGTYNWFQIANGSSYFESQEPLLLTNMWSLAVEQQFYLVWPLVVIGLLKTRRLWHIVLAVIGLTSLGLHAWFATGDVTRAYVGTDSHIFGLMIGAAIAFALPGIMTGRTRTASALWGVAGWLGLVGLTVVTFAVPDAAWFYPWGLLLASALAGLVVRAMLPDVVGSPAHSLANVMDSAPMVWIGQRSYGIYLWHWPLWVLATYHLKLAALPAFLIVFSASLLAAHLSFAYVETPIRRLGVLPWLRRLRTLSPIAVTWISVATLVITTTFTVALVASKDMTEAQAAVAAGAKALATHKPDQAPSTTPPPPTDQPTAQPEPAPSTPMPSTPAPATKQPVTGEHVTVIGDSVTLAAAPALIELYPGAVVDGEISRSVKAFKSVAQVYAAKGQLRDVVVISLGTNGAISMELARDIMGYLGPDRKVIWVTAQAPRARWVPRSNATIAEIAKEYPAQIRIADWAAIAQAHPEFLANDGIHPGTEGRKNYAAEIKRAIDSF</sequence>
<evidence type="ECO:0000313" key="12">
    <source>
        <dbReference type="Proteomes" id="UP000275951"/>
    </source>
</evidence>
<keyword evidence="3 11" id="KW-0808">Transferase</keyword>
<dbReference type="Proteomes" id="UP000275951">
    <property type="component" value="Chromosome"/>
</dbReference>
<keyword evidence="5 9" id="KW-1133">Transmembrane helix</keyword>
<feature type="transmembrane region" description="Helical" evidence="9">
    <location>
        <begin position="233"/>
        <end position="253"/>
    </location>
</feature>
<evidence type="ECO:0000256" key="8">
    <source>
        <dbReference type="SAM" id="MobiDB-lite"/>
    </source>
</evidence>
<dbReference type="AlphaFoldDB" id="A0A3Q9GKN6"/>
<organism evidence="11 12">
    <name type="scientific">Trueperella pyogenes</name>
    <dbReference type="NCBI Taxonomy" id="1661"/>
    <lineage>
        <taxon>Bacteria</taxon>
        <taxon>Bacillati</taxon>
        <taxon>Actinomycetota</taxon>
        <taxon>Actinomycetes</taxon>
        <taxon>Actinomycetales</taxon>
        <taxon>Actinomycetaceae</taxon>
        <taxon>Trueperella</taxon>
    </lineage>
</organism>
<dbReference type="GO" id="GO:0009103">
    <property type="term" value="P:lipopolysaccharide biosynthetic process"/>
    <property type="evidence" value="ECO:0007669"/>
    <property type="project" value="TreeGrafter"/>
</dbReference>
<keyword evidence="6 9" id="KW-0472">Membrane</keyword>
<dbReference type="RefSeq" id="WP_114949652.1">
    <property type="nucleotide sequence ID" value="NZ_CP033905.1"/>
</dbReference>
<evidence type="ECO:0000256" key="5">
    <source>
        <dbReference type="ARBA" id="ARBA00022989"/>
    </source>
</evidence>
<evidence type="ECO:0000256" key="7">
    <source>
        <dbReference type="ARBA" id="ARBA00023315"/>
    </source>
</evidence>
<gene>
    <name evidence="11" type="ORF">EBQ10_07345</name>
</gene>
<reference evidence="11 12" key="1">
    <citation type="submission" date="2018-11" db="EMBL/GenBank/DDBJ databases">
        <title>Multidrug-resistant genes are associated with an 42-kb island TGI1 carrying a complex class 1 integron in a Trueperella pyogenes.</title>
        <authorList>
            <person name="Dong W."/>
        </authorList>
    </citation>
    <scope>NUCLEOTIDE SEQUENCE [LARGE SCALE GENOMIC DNA]</scope>
    <source>
        <strain evidence="11 12">TP4</strain>
    </source>
</reference>
<feature type="transmembrane region" description="Helical" evidence="9">
    <location>
        <begin position="259"/>
        <end position="279"/>
    </location>
</feature>
<feature type="transmembrane region" description="Helical" evidence="9">
    <location>
        <begin position="205"/>
        <end position="226"/>
    </location>
</feature>
<dbReference type="GO" id="GO:0005886">
    <property type="term" value="C:plasma membrane"/>
    <property type="evidence" value="ECO:0007669"/>
    <property type="project" value="UniProtKB-SubCell"/>
</dbReference>
<evidence type="ECO:0000256" key="2">
    <source>
        <dbReference type="ARBA" id="ARBA00022475"/>
    </source>
</evidence>
<dbReference type="PANTHER" id="PTHR23028">
    <property type="entry name" value="ACETYLTRANSFERASE"/>
    <property type="match status" value="1"/>
</dbReference>
<accession>A0A3Q9GKN6</accession>
<dbReference type="GO" id="GO:0016747">
    <property type="term" value="F:acyltransferase activity, transferring groups other than amino-acyl groups"/>
    <property type="evidence" value="ECO:0007669"/>
    <property type="project" value="InterPro"/>
</dbReference>
<keyword evidence="2" id="KW-1003">Cell membrane</keyword>
<dbReference type="Pfam" id="PF01757">
    <property type="entry name" value="Acyl_transf_3"/>
    <property type="match status" value="1"/>
</dbReference>
<feature type="transmembrane region" description="Helical" evidence="9">
    <location>
        <begin position="21"/>
        <end position="39"/>
    </location>
</feature>
<feature type="transmembrane region" description="Helical" evidence="9">
    <location>
        <begin position="45"/>
        <end position="63"/>
    </location>
</feature>
<dbReference type="SUPFAM" id="SSF52266">
    <property type="entry name" value="SGNH hydrolase"/>
    <property type="match status" value="1"/>
</dbReference>
<dbReference type="EMBL" id="CP033905">
    <property type="protein sequence ID" value="AZR07128.1"/>
    <property type="molecule type" value="Genomic_DNA"/>
</dbReference>
<evidence type="ECO:0000256" key="1">
    <source>
        <dbReference type="ARBA" id="ARBA00004651"/>
    </source>
</evidence>
<evidence type="ECO:0000313" key="11">
    <source>
        <dbReference type="EMBL" id="AZR07128.1"/>
    </source>
</evidence>
<keyword evidence="4 9" id="KW-0812">Transmembrane</keyword>
<evidence type="ECO:0000256" key="6">
    <source>
        <dbReference type="ARBA" id="ARBA00023136"/>
    </source>
</evidence>
<feature type="transmembrane region" description="Helical" evidence="9">
    <location>
        <begin position="84"/>
        <end position="103"/>
    </location>
</feature>
<evidence type="ECO:0000256" key="3">
    <source>
        <dbReference type="ARBA" id="ARBA00022679"/>
    </source>
</evidence>
<proteinExistence type="predicted"/>
<protein>
    <submittedName>
        <fullName evidence="11">Acyltransferase</fullName>
    </submittedName>
</protein>
<dbReference type="InterPro" id="IPR050879">
    <property type="entry name" value="Acyltransferase_3"/>
</dbReference>
<dbReference type="InterPro" id="IPR002656">
    <property type="entry name" value="Acyl_transf_3_dom"/>
</dbReference>
<dbReference type="InterPro" id="IPR036514">
    <property type="entry name" value="SGNH_hydro_sf"/>
</dbReference>
<keyword evidence="7 11" id="KW-0012">Acyltransferase</keyword>
<feature type="region of interest" description="Disordered" evidence="8">
    <location>
        <begin position="414"/>
        <end position="456"/>
    </location>
</feature>
<name>A0A3Q9GKN6_9ACTO</name>
<feature type="transmembrane region" description="Helical" evidence="9">
    <location>
        <begin position="146"/>
        <end position="167"/>
    </location>
</feature>
<feature type="transmembrane region" description="Helical" evidence="9">
    <location>
        <begin position="172"/>
        <end position="193"/>
    </location>
</feature>
<evidence type="ECO:0000256" key="9">
    <source>
        <dbReference type="SAM" id="Phobius"/>
    </source>
</evidence>